<keyword evidence="2" id="KW-0134">Cell wall</keyword>
<dbReference type="EMBL" id="AP019297">
    <property type="protein sequence ID" value="BBG95503.1"/>
    <property type="molecule type" value="Genomic_DNA"/>
</dbReference>
<proteinExistence type="predicted"/>
<dbReference type="AlphaFoldDB" id="A0A4Y1QUE2"/>
<sequence>MRHYTSTTALIFSLGDSLIQNVTLSHLNISAPESSPNTDGIDLYSATNVTSIKVPLQLFSSYWRAWEALEQVEHMKELNKCLWEIVLLKGLCMEQGSRPGSGRCIGYKLSRNWDRNLSLSRGRSRSRNRDQGLNQRQIRGRGQGRLQSRVGVVFGVGVGVGFGVKVCICRSGAIWALNSTMVGGE</sequence>
<dbReference type="Gene3D" id="2.160.20.10">
    <property type="entry name" value="Single-stranded right-handed beta-helix, Pectin lyase-like"/>
    <property type="match status" value="1"/>
</dbReference>
<dbReference type="InterPro" id="IPR011050">
    <property type="entry name" value="Pectin_lyase_fold/virulence"/>
</dbReference>
<accession>A0A4Y1QUE2</accession>
<keyword evidence="2" id="KW-0964">Secreted</keyword>
<gene>
    <name evidence="3" type="ORF">Prudu_004068</name>
</gene>
<name>A0A4Y1QUE2_PRUDU</name>
<comment type="subcellular location">
    <subcellularLocation>
        <location evidence="1">Secreted</location>
        <location evidence="1">Cell wall</location>
    </subcellularLocation>
</comment>
<organism evidence="3">
    <name type="scientific">Prunus dulcis</name>
    <name type="common">Almond</name>
    <name type="synonym">Amygdalus dulcis</name>
    <dbReference type="NCBI Taxonomy" id="3755"/>
    <lineage>
        <taxon>Eukaryota</taxon>
        <taxon>Viridiplantae</taxon>
        <taxon>Streptophyta</taxon>
        <taxon>Embryophyta</taxon>
        <taxon>Tracheophyta</taxon>
        <taxon>Spermatophyta</taxon>
        <taxon>Magnoliopsida</taxon>
        <taxon>eudicotyledons</taxon>
        <taxon>Gunneridae</taxon>
        <taxon>Pentapetalae</taxon>
        <taxon>rosids</taxon>
        <taxon>fabids</taxon>
        <taxon>Rosales</taxon>
        <taxon>Rosaceae</taxon>
        <taxon>Amygdaloideae</taxon>
        <taxon>Amygdaleae</taxon>
        <taxon>Prunus</taxon>
    </lineage>
</organism>
<evidence type="ECO:0000256" key="2">
    <source>
        <dbReference type="ARBA" id="ARBA00022512"/>
    </source>
</evidence>
<protein>
    <submittedName>
        <fullName evidence="3">NB-ARC domain-containing disease resistance protein</fullName>
    </submittedName>
</protein>
<evidence type="ECO:0000256" key="1">
    <source>
        <dbReference type="ARBA" id="ARBA00004191"/>
    </source>
</evidence>
<evidence type="ECO:0000313" key="3">
    <source>
        <dbReference type="EMBL" id="BBG95503.1"/>
    </source>
</evidence>
<reference evidence="3" key="1">
    <citation type="journal article" date="2019" name="Science">
        <title>Mutation of a bHLH transcription factor allowed almond domestication.</title>
        <authorList>
            <person name="Sanchez-Perez R."/>
            <person name="Pavan S."/>
            <person name="Mazzeo R."/>
            <person name="Moldovan C."/>
            <person name="Aiese Cigliano R."/>
            <person name="Del Cueto J."/>
            <person name="Ricciardi F."/>
            <person name="Lotti C."/>
            <person name="Ricciardi L."/>
            <person name="Dicenta F."/>
            <person name="Lopez-Marques R.L."/>
            <person name="Lindberg Moller B."/>
        </authorList>
    </citation>
    <scope>NUCLEOTIDE SEQUENCE</scope>
</reference>
<dbReference type="InterPro" id="IPR012334">
    <property type="entry name" value="Pectin_lyas_fold"/>
</dbReference>
<dbReference type="SUPFAM" id="SSF51126">
    <property type="entry name" value="Pectin lyase-like"/>
    <property type="match status" value="1"/>
</dbReference>